<proteinExistence type="predicted"/>
<sequence length="62" mass="6559">MKNLELQNLGVLEINTKEMKEINGGFIILGPFNVLKGAFGFVAGAVADFAHGFVDGFKDGAS</sequence>
<evidence type="ECO:0000313" key="1">
    <source>
        <dbReference type="EMBL" id="MBB2146379.1"/>
    </source>
</evidence>
<evidence type="ECO:0008006" key="3">
    <source>
        <dbReference type="Google" id="ProtNLM"/>
    </source>
</evidence>
<dbReference type="RefSeq" id="WP_182923037.1">
    <property type="nucleotide sequence ID" value="NZ_WNXD01000002.1"/>
</dbReference>
<evidence type="ECO:0000313" key="2">
    <source>
        <dbReference type="Proteomes" id="UP000601055"/>
    </source>
</evidence>
<comment type="caution">
    <text evidence="1">The sequence shown here is derived from an EMBL/GenBank/DDBJ whole genome shotgun (WGS) entry which is preliminary data.</text>
</comment>
<reference evidence="1" key="1">
    <citation type="submission" date="2019-11" db="EMBL/GenBank/DDBJ databases">
        <title>Description of Pedobacter sp. LMG 31464T.</title>
        <authorList>
            <person name="Carlier A."/>
            <person name="Qi S."/>
            <person name="Vandamme P."/>
        </authorList>
    </citation>
    <scope>NUCLEOTIDE SEQUENCE</scope>
    <source>
        <strain evidence="1">LMG 31464</strain>
    </source>
</reference>
<accession>A0A923E2K3</accession>
<gene>
    <name evidence="1" type="ORF">GM921_12835</name>
</gene>
<dbReference type="AlphaFoldDB" id="A0A923E2K3"/>
<dbReference type="Proteomes" id="UP000601055">
    <property type="component" value="Unassembled WGS sequence"/>
</dbReference>
<keyword evidence="2" id="KW-1185">Reference proteome</keyword>
<protein>
    <recommendedName>
        <fullName evidence="3">Class IIb bacteriocin, lactobin A/cerein 7B family</fullName>
    </recommendedName>
</protein>
<organism evidence="1 2">
    <name type="scientific">Pedobacter planticolens</name>
    <dbReference type="NCBI Taxonomy" id="2679964"/>
    <lineage>
        <taxon>Bacteria</taxon>
        <taxon>Pseudomonadati</taxon>
        <taxon>Bacteroidota</taxon>
        <taxon>Sphingobacteriia</taxon>
        <taxon>Sphingobacteriales</taxon>
        <taxon>Sphingobacteriaceae</taxon>
        <taxon>Pedobacter</taxon>
    </lineage>
</organism>
<dbReference type="EMBL" id="WNXD01000002">
    <property type="protein sequence ID" value="MBB2146379.1"/>
    <property type="molecule type" value="Genomic_DNA"/>
</dbReference>
<name>A0A923E2K3_9SPHI</name>